<dbReference type="GeneID" id="91082309"/>
<dbReference type="Gene3D" id="2.70.70.10">
    <property type="entry name" value="Glucose Permease (Domain IIA)"/>
    <property type="match status" value="1"/>
</dbReference>
<dbReference type="GO" id="GO:0004222">
    <property type="term" value="F:metalloendopeptidase activity"/>
    <property type="evidence" value="ECO:0007669"/>
    <property type="project" value="TreeGrafter"/>
</dbReference>
<name>A0A096CZ69_9BACT</name>
<dbReference type="SUPFAM" id="SSF51261">
    <property type="entry name" value="Duplicated hybrid motif"/>
    <property type="match status" value="1"/>
</dbReference>
<dbReference type="PANTHER" id="PTHR21666:SF285">
    <property type="entry name" value="M23 FAMILY METALLOPEPTIDASE"/>
    <property type="match status" value="1"/>
</dbReference>
<dbReference type="InterPro" id="IPR016047">
    <property type="entry name" value="M23ase_b-sheet_dom"/>
</dbReference>
<dbReference type="InterPro" id="IPR050570">
    <property type="entry name" value="Cell_wall_metabolism_enzyme"/>
</dbReference>
<dbReference type="RefSeq" id="WP_021670088.1">
    <property type="nucleotide sequence ID" value="NZ_JRNR01000002.1"/>
</dbReference>
<comment type="caution">
    <text evidence="2">The sequence shown here is derived from an EMBL/GenBank/DDBJ whole genome shotgun (WGS) entry which is preliminary data.</text>
</comment>
<dbReference type="InterPro" id="IPR011055">
    <property type="entry name" value="Dup_hybrid_motif"/>
</dbReference>
<dbReference type="AlphaFoldDB" id="A0A096CZ69"/>
<evidence type="ECO:0000313" key="2">
    <source>
        <dbReference type="EMBL" id="KGF50594.1"/>
    </source>
</evidence>
<reference evidence="2 3" key="1">
    <citation type="submission" date="2014-07" db="EMBL/GenBank/DDBJ databases">
        <authorList>
            <person name="McCorrison J."/>
            <person name="Sanka R."/>
            <person name="Torralba M."/>
            <person name="Gillis M."/>
            <person name="Haft D.H."/>
            <person name="Methe B."/>
            <person name="Sutton G."/>
            <person name="Nelson K.E."/>
        </authorList>
    </citation>
    <scope>NUCLEOTIDE SEQUENCE [LARGE SCALE GENOMIC DNA]</scope>
    <source>
        <strain evidence="2 3">DNF00882</strain>
    </source>
</reference>
<dbReference type="PANTHER" id="PTHR21666">
    <property type="entry name" value="PEPTIDASE-RELATED"/>
    <property type="match status" value="1"/>
</dbReference>
<dbReference type="EMBL" id="JRNR01000002">
    <property type="protein sequence ID" value="KGF50594.1"/>
    <property type="molecule type" value="Genomic_DNA"/>
</dbReference>
<feature type="domain" description="M23ase beta-sheet core" evidence="1">
    <location>
        <begin position="36"/>
        <end position="102"/>
    </location>
</feature>
<dbReference type="CDD" id="cd12797">
    <property type="entry name" value="M23_peptidase"/>
    <property type="match status" value="1"/>
</dbReference>
<sequence length="546" mass="61475">MHYIIGFLLTALSFGSPVHIPVQLAGNFGEPRPNHFHGGIDVKTERGVNFGIYTIADGYVSRAIVGEYGFGKALVIAHPNGYSSTYVHLNRFAPQVQTAVEKWQYQHHTFKGDIHFKPGEIPVRKGQFIALSGNTGASKGPHLHLEIHNTANDNLMDPLNWLSQIAPDRQAPTAYSFKSYPQRGKGVFQNSTDSKIYTFGTNRYRAWGLVGFGTWAYDHMDSVYNNYGVRYTALYCDGKKVYESDVNNIPTQCNRMINVWGDFEHYASRRIWYLKSFREAGNRLPFIKTAKNGGIINFNEQREYHLQYVFKDYYGNKTVKDIYVVGTPQTIPPANPIQGSYALLTNRDNRIMFGAALLHVPGDLLARNTLLQPSQSHFADALSAAFRFAPLQVPLLDYTDLSIKVERPAANPQKYYIAARTAHTAAAEPARYCGGSFANGWVKGRVRELGLTYFIAYDDKAPNIHQTSANPTFLAFKLSDNQSGLNGYEAYIDDKFVLFEQGKDPSFVFCDLRKTPITPTKQPRTLKIMATDNRGNVAKYETKITY</sequence>
<accession>A0A096CZ69</accession>
<proteinExistence type="predicted"/>
<protein>
    <submittedName>
        <fullName evidence="2">Peptidase M23</fullName>
    </submittedName>
</protein>
<gene>
    <name evidence="2" type="ORF">HMPREF0654_00505</name>
</gene>
<evidence type="ECO:0000313" key="3">
    <source>
        <dbReference type="Proteomes" id="UP000029538"/>
    </source>
</evidence>
<organism evidence="2 3">
    <name type="scientific">Prevotella disiens DNF00882</name>
    <dbReference type="NCBI Taxonomy" id="1401075"/>
    <lineage>
        <taxon>Bacteria</taxon>
        <taxon>Pseudomonadati</taxon>
        <taxon>Bacteroidota</taxon>
        <taxon>Bacteroidia</taxon>
        <taxon>Bacteroidales</taxon>
        <taxon>Prevotellaceae</taxon>
        <taxon>Prevotella</taxon>
    </lineage>
</organism>
<evidence type="ECO:0000259" key="1">
    <source>
        <dbReference type="Pfam" id="PF01551"/>
    </source>
</evidence>
<dbReference type="Pfam" id="PF01551">
    <property type="entry name" value="Peptidase_M23"/>
    <property type="match status" value="1"/>
</dbReference>
<dbReference type="Proteomes" id="UP000029538">
    <property type="component" value="Unassembled WGS sequence"/>
</dbReference>